<dbReference type="SMART" id="SM00028">
    <property type="entry name" value="TPR"/>
    <property type="match status" value="3"/>
</dbReference>
<dbReference type="InterPro" id="IPR019734">
    <property type="entry name" value="TPR_rpt"/>
</dbReference>
<dbReference type="SUPFAM" id="SSF48452">
    <property type="entry name" value="TPR-like"/>
    <property type="match status" value="3"/>
</dbReference>
<dbReference type="Pfam" id="PF07721">
    <property type="entry name" value="TPR_4"/>
    <property type="match status" value="1"/>
</dbReference>
<dbReference type="EMBL" id="ML994688">
    <property type="protein sequence ID" value="KAF2177493.1"/>
    <property type="molecule type" value="Genomic_DNA"/>
</dbReference>
<dbReference type="InterPro" id="IPR053137">
    <property type="entry name" value="NLR-like"/>
</dbReference>
<sequence>MPPGLHCLHNVDLGQDTALRNRLVDIVAVHDVHDDSIEGWTEPETGINWLRDLLPQDIRVARVLTYGYDASVSAFFGDSAALNIQRMAECLVQELYADRRFAGMKQRPIIFVCHGLGGVLVKRSLIYSSTRTAAKVEHLWDQFVSTFAILFFGTPHGRTAKSNWLALDKASNFAHKVDHDDHPQYTAEEDSQIFRSISGEFSPLMKQFHMFFFVEELPTSFGDHSDFIVDWSSAVPDLDNVEKMYIKATHSGMVKFGLRESSIYPTVKEALSRYCMAAPRIISHRWRLAIPALDQLRAGEAYELGGLGFDIIVQRMPHRHFYPPQEATPDFIGREGMFEILYDTFFPGGCPNVSPRRKSFVVFGMGGSGKTQFCSKFAHEHRDQYVAIYTIHAASAETIKDSFSEIGKLGDMEPTENAGRHSLSQLSEPWLLIIDNADDPSLDLRSLFPLGDTAHILVTTRNPDFRQQGSLGSMELKGLKEEEALQLLLTKADIPRPWDASTRNAGIMIAKTLGYLALALIHAGNCIYRRVCNLSDYLNLHSASRNVFQYKRASATYRDEESDMVKAVYSTFDISLEFLLKRQTVKSQDASELLKIICFYHFERIPVEIFTRAVINRRRVTDNAPCGSFASRLLKAIVKRLEPPKMLPRFLKDDHHQLDHYRVKWAVSELQSLSLISYEGRDSSFSLHPLVHAWARDSLSISERKTWASIALNTLLESILLPPEGSSETDGDFHRDIIPHLDAALLEHGTPISTSIAALGEIQMKMAKIFQPTLMLILRDQVLNAAKCGYVFANRGQFIKATVHLQTVKNSLTQVLGNENEKTMTAMLGLAGVYWGLGRLEEAITLQGSVVETRTRIYGPQHEQTLQAMNQLGRSYWLNGQYHEALALQNLTTQRMKAAMGQTHPHILEALDNLGVTLGAWHRYEESMQAHRQVLAVRTKSLGETHLDTLTTMSNLAMALLDLGRLDEANSLMRRVYQQRQKQLGKEHPWTLLALCYLAKIYIEMGSLQEAEELLTWGIAAGERSLSKDHLGVLMGRGELARVYARQGRLKEAETLTLSTMESIEFSRGIAHPDCVYGLWKLAQLYELLDDEEQAIRTCQLALERADMRITRAHPLGKKIQELLRKLQSGSSHDPEMTTRDIGGQESQHIRHFGVRHQQTW</sequence>
<name>A0A6A6DER2_9PEZI</name>
<dbReference type="OrthoDB" id="5086500at2759"/>
<reference evidence="2" key="1">
    <citation type="journal article" date="2020" name="Stud. Mycol.">
        <title>101 Dothideomycetes genomes: a test case for predicting lifestyles and emergence of pathogens.</title>
        <authorList>
            <person name="Haridas S."/>
            <person name="Albert R."/>
            <person name="Binder M."/>
            <person name="Bloem J."/>
            <person name="Labutti K."/>
            <person name="Salamov A."/>
            <person name="Andreopoulos B."/>
            <person name="Baker S."/>
            <person name="Barry K."/>
            <person name="Bills G."/>
            <person name="Bluhm B."/>
            <person name="Cannon C."/>
            <person name="Castanera R."/>
            <person name="Culley D."/>
            <person name="Daum C."/>
            <person name="Ezra D."/>
            <person name="Gonzalez J."/>
            <person name="Henrissat B."/>
            <person name="Kuo A."/>
            <person name="Liang C."/>
            <person name="Lipzen A."/>
            <person name="Lutzoni F."/>
            <person name="Magnuson J."/>
            <person name="Mondo S."/>
            <person name="Nolan M."/>
            <person name="Ohm R."/>
            <person name="Pangilinan J."/>
            <person name="Park H.-J."/>
            <person name="Ramirez L."/>
            <person name="Alfaro M."/>
            <person name="Sun H."/>
            <person name="Tritt A."/>
            <person name="Yoshinaga Y."/>
            <person name="Zwiers L.-H."/>
            <person name="Turgeon B."/>
            <person name="Goodwin S."/>
            <person name="Spatafora J."/>
            <person name="Crous P."/>
            <person name="Grigoriev I."/>
        </authorList>
    </citation>
    <scope>NUCLEOTIDE SEQUENCE</scope>
    <source>
        <strain evidence="2">CBS 207.26</strain>
    </source>
</reference>
<gene>
    <name evidence="2" type="ORF">K469DRAFT_742537</name>
</gene>
<evidence type="ECO:0008006" key="4">
    <source>
        <dbReference type="Google" id="ProtNLM"/>
    </source>
</evidence>
<dbReference type="Gene3D" id="3.40.50.300">
    <property type="entry name" value="P-loop containing nucleotide triphosphate hydrolases"/>
    <property type="match status" value="1"/>
</dbReference>
<dbReference type="Gene3D" id="1.25.40.10">
    <property type="entry name" value="Tetratricopeptide repeat domain"/>
    <property type="match status" value="2"/>
</dbReference>
<dbReference type="InterPro" id="IPR011717">
    <property type="entry name" value="TPR-4"/>
</dbReference>
<dbReference type="GO" id="GO:0042802">
    <property type="term" value="F:identical protein binding"/>
    <property type="evidence" value="ECO:0007669"/>
    <property type="project" value="InterPro"/>
</dbReference>
<evidence type="ECO:0000313" key="3">
    <source>
        <dbReference type="Proteomes" id="UP000800200"/>
    </source>
</evidence>
<dbReference type="SUPFAM" id="SSF52540">
    <property type="entry name" value="P-loop containing nucleoside triphosphate hydrolases"/>
    <property type="match status" value="1"/>
</dbReference>
<accession>A0A6A6DER2</accession>
<proteinExistence type="predicted"/>
<dbReference type="InterPro" id="IPR027417">
    <property type="entry name" value="P-loop_NTPase"/>
</dbReference>
<dbReference type="Proteomes" id="UP000800200">
    <property type="component" value="Unassembled WGS sequence"/>
</dbReference>
<evidence type="ECO:0000313" key="2">
    <source>
        <dbReference type="EMBL" id="KAF2177493.1"/>
    </source>
</evidence>
<keyword evidence="3" id="KW-1185">Reference proteome</keyword>
<feature type="region of interest" description="Disordered" evidence="1">
    <location>
        <begin position="1129"/>
        <end position="1148"/>
    </location>
</feature>
<protein>
    <recommendedName>
        <fullName evidence="4">TPR-like protein</fullName>
    </recommendedName>
</protein>
<dbReference type="PANTHER" id="PTHR46082:SF6">
    <property type="entry name" value="AAA+ ATPASE DOMAIN-CONTAINING PROTEIN-RELATED"/>
    <property type="match status" value="1"/>
</dbReference>
<dbReference type="AlphaFoldDB" id="A0A6A6DER2"/>
<dbReference type="Pfam" id="PF13424">
    <property type="entry name" value="TPR_12"/>
    <property type="match status" value="2"/>
</dbReference>
<organism evidence="2 3">
    <name type="scientific">Zopfia rhizophila CBS 207.26</name>
    <dbReference type="NCBI Taxonomy" id="1314779"/>
    <lineage>
        <taxon>Eukaryota</taxon>
        <taxon>Fungi</taxon>
        <taxon>Dikarya</taxon>
        <taxon>Ascomycota</taxon>
        <taxon>Pezizomycotina</taxon>
        <taxon>Dothideomycetes</taxon>
        <taxon>Dothideomycetes incertae sedis</taxon>
        <taxon>Zopfiaceae</taxon>
        <taxon>Zopfia</taxon>
    </lineage>
</organism>
<dbReference type="PANTHER" id="PTHR46082">
    <property type="entry name" value="ATP/GTP-BINDING PROTEIN-RELATED"/>
    <property type="match status" value="1"/>
</dbReference>
<dbReference type="InterPro" id="IPR011990">
    <property type="entry name" value="TPR-like_helical_dom_sf"/>
</dbReference>
<evidence type="ECO:0000256" key="1">
    <source>
        <dbReference type="SAM" id="MobiDB-lite"/>
    </source>
</evidence>